<dbReference type="Proteomes" id="UP000255106">
    <property type="component" value="Unassembled WGS sequence"/>
</dbReference>
<reference evidence="1 2" key="1">
    <citation type="submission" date="2018-06" db="EMBL/GenBank/DDBJ databases">
        <authorList>
            <consortium name="Pathogen Informatics"/>
            <person name="Doyle S."/>
        </authorList>
    </citation>
    <scope>NUCLEOTIDE SEQUENCE [LARGE SCALE GENOMIC DNA]</scope>
    <source>
        <strain evidence="1 2">NCTC10005</strain>
    </source>
</reference>
<accession>A0A377M5Z8</accession>
<organism evidence="1 2">
    <name type="scientific">Enterobacter cloacae</name>
    <dbReference type="NCBI Taxonomy" id="550"/>
    <lineage>
        <taxon>Bacteria</taxon>
        <taxon>Pseudomonadati</taxon>
        <taxon>Pseudomonadota</taxon>
        <taxon>Gammaproteobacteria</taxon>
        <taxon>Enterobacterales</taxon>
        <taxon>Enterobacteriaceae</taxon>
        <taxon>Enterobacter</taxon>
        <taxon>Enterobacter cloacae complex</taxon>
    </lineage>
</organism>
<evidence type="ECO:0000313" key="1">
    <source>
        <dbReference type="EMBL" id="STQ13456.1"/>
    </source>
</evidence>
<dbReference type="AlphaFoldDB" id="A0A377M5Z8"/>
<name>A0A377M5Z8_ENTCL</name>
<gene>
    <name evidence="1" type="ORF">NCTC10005_06278</name>
</gene>
<protein>
    <submittedName>
        <fullName evidence="1">Uncharacterized protein</fullName>
    </submittedName>
</protein>
<proteinExistence type="predicted"/>
<sequence length="55" mass="6341">MKYQRFGRPGEVSLACNRDKIPQITKFHIKNVSNSMDSILELSAESGQHLFNLYK</sequence>
<evidence type="ECO:0000313" key="2">
    <source>
        <dbReference type="Proteomes" id="UP000255106"/>
    </source>
</evidence>
<dbReference type="EMBL" id="UGJB01000004">
    <property type="protein sequence ID" value="STQ13456.1"/>
    <property type="molecule type" value="Genomic_DNA"/>
</dbReference>